<evidence type="ECO:0000313" key="16">
    <source>
        <dbReference type="Proteomes" id="UP000694308"/>
    </source>
</evidence>
<keyword evidence="9" id="KW-0067">ATP-binding</keyword>
<dbReference type="AlphaFoldDB" id="A0A949WTM8"/>
<dbReference type="FunFam" id="1.10.287.130:FF:000001">
    <property type="entry name" value="Two-component sensor histidine kinase"/>
    <property type="match status" value="1"/>
</dbReference>
<comment type="catalytic activity">
    <reaction evidence="1">
        <text>ATP + protein L-histidine = ADP + protein N-phospho-L-histidine.</text>
        <dbReference type="EC" id="2.7.13.3"/>
    </reaction>
</comment>
<sequence>MKGIKKRLFLNYLIGVCLVLFSVELIFMISIKNYYYKSVEQSLNEKAESSATFYNQYLNKNYANLSDSLAPLVENNTEQQNVEIQIIDKKGNVLLSSEIVSAEKIQTNDFQKALKGEVSTWTGNNIDTNEKVMSASSAIKDLDSNTIAVIRVVTSLEDVNNLILKYLFLSMTLLIVILICIFISSTILSKTIVEPVKEVNDIARKMSKGQFNERINKHYNDEIGELSDTLNYMASEILKAEETKNGFISSVSHELRTPLTAIKGWGETILTGSFEDKEEIEKGLKVILRETDRLKNMVDELLDFSKLEGNTLVLNMEKTDIKEEIEEILRLYDGRAKKERISLQSKFTENIPELSVDRNRFKQVIINILDNAMKFSPKDSNILINVSTLENELIIEIIDNGYGIAKEDLPKIKDKFFKGNSKKSGSGIGLAVCDKIIKLHGGSLELKSELNKGTNVIIKLRIN</sequence>
<dbReference type="CDD" id="cd06225">
    <property type="entry name" value="HAMP"/>
    <property type="match status" value="1"/>
</dbReference>
<keyword evidence="4" id="KW-1003">Cell membrane</keyword>
<dbReference type="Pfam" id="PF00672">
    <property type="entry name" value="HAMP"/>
    <property type="match status" value="1"/>
</dbReference>
<dbReference type="CDD" id="cd00075">
    <property type="entry name" value="HATPase"/>
    <property type="match status" value="1"/>
</dbReference>
<keyword evidence="16" id="KW-1185">Reference proteome</keyword>
<evidence type="ECO:0000256" key="9">
    <source>
        <dbReference type="ARBA" id="ARBA00022840"/>
    </source>
</evidence>
<gene>
    <name evidence="15" type="ORF">I6U48_01850</name>
</gene>
<dbReference type="PANTHER" id="PTHR45528">
    <property type="entry name" value="SENSOR HISTIDINE KINASE CPXA"/>
    <property type="match status" value="1"/>
</dbReference>
<evidence type="ECO:0000256" key="10">
    <source>
        <dbReference type="ARBA" id="ARBA00023012"/>
    </source>
</evidence>
<dbReference type="PROSITE" id="PS50885">
    <property type="entry name" value="HAMP"/>
    <property type="match status" value="1"/>
</dbReference>
<dbReference type="SMART" id="SM00388">
    <property type="entry name" value="HisKA"/>
    <property type="match status" value="1"/>
</dbReference>
<keyword evidence="10" id="KW-0902">Two-component regulatory system</keyword>
<evidence type="ECO:0000259" key="13">
    <source>
        <dbReference type="PROSITE" id="PS50109"/>
    </source>
</evidence>
<evidence type="ECO:0000256" key="1">
    <source>
        <dbReference type="ARBA" id="ARBA00000085"/>
    </source>
</evidence>
<evidence type="ECO:0000313" key="15">
    <source>
        <dbReference type="EMBL" id="MBV7271657.1"/>
    </source>
</evidence>
<dbReference type="EC" id="2.7.13.3" evidence="3"/>
<evidence type="ECO:0000256" key="7">
    <source>
        <dbReference type="ARBA" id="ARBA00022741"/>
    </source>
</evidence>
<feature type="transmembrane region" description="Helical" evidence="12">
    <location>
        <begin position="166"/>
        <end position="188"/>
    </location>
</feature>
<comment type="subcellular location">
    <subcellularLocation>
        <location evidence="2">Cell membrane</location>
        <topology evidence="2">Multi-pass membrane protein</topology>
    </subcellularLocation>
</comment>
<evidence type="ECO:0000256" key="8">
    <source>
        <dbReference type="ARBA" id="ARBA00022777"/>
    </source>
</evidence>
<evidence type="ECO:0000256" key="2">
    <source>
        <dbReference type="ARBA" id="ARBA00004651"/>
    </source>
</evidence>
<dbReference type="GO" id="GO:0005524">
    <property type="term" value="F:ATP binding"/>
    <property type="evidence" value="ECO:0007669"/>
    <property type="project" value="UniProtKB-KW"/>
</dbReference>
<dbReference type="InterPro" id="IPR003594">
    <property type="entry name" value="HATPase_dom"/>
</dbReference>
<dbReference type="InterPro" id="IPR050398">
    <property type="entry name" value="HssS/ArlS-like"/>
</dbReference>
<proteinExistence type="predicted"/>
<evidence type="ECO:0000256" key="4">
    <source>
        <dbReference type="ARBA" id="ARBA00022475"/>
    </source>
</evidence>
<dbReference type="InterPro" id="IPR003661">
    <property type="entry name" value="HisK_dim/P_dom"/>
</dbReference>
<evidence type="ECO:0000256" key="5">
    <source>
        <dbReference type="ARBA" id="ARBA00022553"/>
    </source>
</evidence>
<dbReference type="InterPro" id="IPR003660">
    <property type="entry name" value="HAMP_dom"/>
</dbReference>
<feature type="domain" description="HAMP" evidence="14">
    <location>
        <begin position="190"/>
        <end position="242"/>
    </location>
</feature>
<dbReference type="CDD" id="cd00082">
    <property type="entry name" value="HisKA"/>
    <property type="match status" value="1"/>
</dbReference>
<keyword evidence="11 12" id="KW-0472">Membrane</keyword>
<evidence type="ECO:0000256" key="3">
    <source>
        <dbReference type="ARBA" id="ARBA00012438"/>
    </source>
</evidence>
<keyword evidence="12" id="KW-0812">Transmembrane</keyword>
<comment type="caution">
    <text evidence="15">The sequence shown here is derived from an EMBL/GenBank/DDBJ whole genome shotgun (WGS) entry which is preliminary data.</text>
</comment>
<dbReference type="SMART" id="SM00387">
    <property type="entry name" value="HATPase_c"/>
    <property type="match status" value="1"/>
</dbReference>
<dbReference type="PANTHER" id="PTHR45528:SF1">
    <property type="entry name" value="SENSOR HISTIDINE KINASE CPXA"/>
    <property type="match status" value="1"/>
</dbReference>
<dbReference type="RefSeq" id="WP_218318692.1">
    <property type="nucleotide sequence ID" value="NZ_JAEEGC010000007.1"/>
</dbReference>
<protein>
    <recommendedName>
        <fullName evidence="3">histidine kinase</fullName>
        <ecNumber evidence="3">2.7.13.3</ecNumber>
    </recommendedName>
</protein>
<feature type="domain" description="Histidine kinase" evidence="13">
    <location>
        <begin position="250"/>
        <end position="463"/>
    </location>
</feature>
<reference evidence="15" key="1">
    <citation type="submission" date="2020-12" db="EMBL/GenBank/DDBJ databases">
        <title>Clostridium thailandense sp. nov., a novel acetogenic bacterium isolated from peat land soil in Thailand.</title>
        <authorList>
            <person name="Chaikitkaew S."/>
            <person name="Birkeland N.K."/>
        </authorList>
    </citation>
    <scope>NUCLEOTIDE SEQUENCE</scope>
    <source>
        <strain evidence="15">PL3</strain>
    </source>
</reference>
<dbReference type="GO" id="GO:0000155">
    <property type="term" value="F:phosphorelay sensor kinase activity"/>
    <property type="evidence" value="ECO:0007669"/>
    <property type="project" value="InterPro"/>
</dbReference>
<keyword evidence="5" id="KW-0597">Phosphoprotein</keyword>
<keyword evidence="7" id="KW-0547">Nucleotide-binding</keyword>
<dbReference type="Proteomes" id="UP000694308">
    <property type="component" value="Unassembled WGS sequence"/>
</dbReference>
<evidence type="ECO:0000256" key="12">
    <source>
        <dbReference type="SAM" id="Phobius"/>
    </source>
</evidence>
<evidence type="ECO:0000256" key="11">
    <source>
        <dbReference type="ARBA" id="ARBA00023136"/>
    </source>
</evidence>
<keyword evidence="12" id="KW-1133">Transmembrane helix</keyword>
<organism evidence="15 16">
    <name type="scientific">Clostridium thailandense</name>
    <dbReference type="NCBI Taxonomy" id="2794346"/>
    <lineage>
        <taxon>Bacteria</taxon>
        <taxon>Bacillati</taxon>
        <taxon>Bacillota</taxon>
        <taxon>Clostridia</taxon>
        <taxon>Eubacteriales</taxon>
        <taxon>Clostridiaceae</taxon>
        <taxon>Clostridium</taxon>
    </lineage>
</organism>
<evidence type="ECO:0000259" key="14">
    <source>
        <dbReference type="PROSITE" id="PS50885"/>
    </source>
</evidence>
<feature type="transmembrane region" description="Helical" evidence="12">
    <location>
        <begin position="12"/>
        <end position="31"/>
    </location>
</feature>
<name>A0A949WTM8_9CLOT</name>
<dbReference type="InterPro" id="IPR005467">
    <property type="entry name" value="His_kinase_dom"/>
</dbReference>
<dbReference type="Pfam" id="PF00512">
    <property type="entry name" value="HisKA"/>
    <property type="match status" value="1"/>
</dbReference>
<dbReference type="FunFam" id="3.30.565.10:FF:000006">
    <property type="entry name" value="Sensor histidine kinase WalK"/>
    <property type="match status" value="1"/>
</dbReference>
<dbReference type="Pfam" id="PF02518">
    <property type="entry name" value="HATPase_c"/>
    <property type="match status" value="1"/>
</dbReference>
<dbReference type="EMBL" id="JAEEGC010000007">
    <property type="protein sequence ID" value="MBV7271657.1"/>
    <property type="molecule type" value="Genomic_DNA"/>
</dbReference>
<keyword evidence="8" id="KW-0418">Kinase</keyword>
<evidence type="ECO:0000256" key="6">
    <source>
        <dbReference type="ARBA" id="ARBA00022679"/>
    </source>
</evidence>
<accession>A0A949WTM8</accession>
<dbReference type="SMART" id="SM00304">
    <property type="entry name" value="HAMP"/>
    <property type="match status" value="1"/>
</dbReference>
<dbReference type="PROSITE" id="PS50109">
    <property type="entry name" value="HIS_KIN"/>
    <property type="match status" value="1"/>
</dbReference>
<keyword evidence="6" id="KW-0808">Transferase</keyword>
<dbReference type="GO" id="GO:0005886">
    <property type="term" value="C:plasma membrane"/>
    <property type="evidence" value="ECO:0007669"/>
    <property type="project" value="UniProtKB-SubCell"/>
</dbReference>